<dbReference type="SUPFAM" id="SSF53448">
    <property type="entry name" value="Nucleotide-diphospho-sugar transferases"/>
    <property type="match status" value="1"/>
</dbReference>
<dbReference type="EC" id="2.7.7.77" evidence="4"/>
<dbReference type="InterPro" id="IPR029044">
    <property type="entry name" value="Nucleotide-diphossugar_trans"/>
</dbReference>
<organism evidence="4">
    <name type="scientific">mine drainage metagenome</name>
    <dbReference type="NCBI Taxonomy" id="410659"/>
    <lineage>
        <taxon>unclassified sequences</taxon>
        <taxon>metagenomes</taxon>
        <taxon>ecological metagenomes</taxon>
    </lineage>
</organism>
<evidence type="ECO:0000256" key="1">
    <source>
        <dbReference type="ARBA" id="ARBA00022679"/>
    </source>
</evidence>
<feature type="domain" description="MobA-like NTP transferase" evidence="3">
    <location>
        <begin position="31"/>
        <end position="184"/>
    </location>
</feature>
<accession>A0A1J5RGJ4</accession>
<comment type="caution">
    <text evidence="4">The sequence shown here is derived from an EMBL/GenBank/DDBJ whole genome shotgun (WGS) entry which is preliminary data.</text>
</comment>
<dbReference type="Gene3D" id="3.90.550.10">
    <property type="entry name" value="Spore Coat Polysaccharide Biosynthesis Protein SpsA, Chain A"/>
    <property type="match status" value="1"/>
</dbReference>
<sequence>MVDMEPVVSTDAQPAPAADGRPLRGPLAVGVVIPAGGTARRLGGVSKPALQVGDRSMVARLVADLRAFPLVVVGPRPEDVVTDEVEVTWCTEDPPGGGPAAALAAGLVYLTAVDVVVAIAGDQPFAASAVPRLIEALAANPGADVAWGVDADDRDQPLLAAYRADVLRSRLDEPSGGRSMRQVTAGLRGVRVRLSAVEGIDVDDPADLAAARDQARRARRQ</sequence>
<protein>
    <submittedName>
        <fullName evidence="4">Molybdenum cofactor guanylyltransferase</fullName>
        <ecNumber evidence="4">2.7.7.77</ecNumber>
    </submittedName>
</protein>
<evidence type="ECO:0000256" key="2">
    <source>
        <dbReference type="SAM" id="MobiDB-lite"/>
    </source>
</evidence>
<reference evidence="4" key="1">
    <citation type="submission" date="2016-10" db="EMBL/GenBank/DDBJ databases">
        <title>Sequence of Gallionella enrichment culture.</title>
        <authorList>
            <person name="Poehlein A."/>
            <person name="Muehling M."/>
            <person name="Daniel R."/>
        </authorList>
    </citation>
    <scope>NUCLEOTIDE SEQUENCE</scope>
</reference>
<dbReference type="Pfam" id="PF12804">
    <property type="entry name" value="NTP_transf_3"/>
    <property type="match status" value="1"/>
</dbReference>
<keyword evidence="4" id="KW-0548">Nucleotidyltransferase</keyword>
<dbReference type="EMBL" id="MLJW01000359">
    <property type="protein sequence ID" value="OIQ88755.1"/>
    <property type="molecule type" value="Genomic_DNA"/>
</dbReference>
<dbReference type="InterPro" id="IPR025877">
    <property type="entry name" value="MobA-like_NTP_Trfase"/>
</dbReference>
<feature type="region of interest" description="Disordered" evidence="2">
    <location>
        <begin position="1"/>
        <end position="21"/>
    </location>
</feature>
<dbReference type="AlphaFoldDB" id="A0A1J5RGJ4"/>
<dbReference type="PANTHER" id="PTHR19136">
    <property type="entry name" value="MOLYBDENUM COFACTOR GUANYLYLTRANSFERASE"/>
    <property type="match status" value="1"/>
</dbReference>
<evidence type="ECO:0000259" key="3">
    <source>
        <dbReference type="Pfam" id="PF12804"/>
    </source>
</evidence>
<gene>
    <name evidence="4" type="primary">mobA_11</name>
    <name evidence="4" type="ORF">GALL_293600</name>
</gene>
<name>A0A1J5RGJ4_9ZZZZ</name>
<keyword evidence="1 4" id="KW-0808">Transferase</keyword>
<evidence type="ECO:0000313" key="4">
    <source>
        <dbReference type="EMBL" id="OIQ88755.1"/>
    </source>
</evidence>
<proteinExistence type="predicted"/>
<dbReference type="GO" id="GO:0061603">
    <property type="term" value="F:molybdenum cofactor guanylyltransferase activity"/>
    <property type="evidence" value="ECO:0007669"/>
    <property type="project" value="UniProtKB-EC"/>
</dbReference>
<dbReference type="PANTHER" id="PTHR19136:SF81">
    <property type="entry name" value="MOLYBDENUM COFACTOR GUANYLYLTRANSFERASE"/>
    <property type="match status" value="1"/>
</dbReference>